<feature type="compositionally biased region" description="Basic and acidic residues" evidence="2">
    <location>
        <begin position="311"/>
        <end position="320"/>
    </location>
</feature>
<keyword evidence="4" id="KW-1185">Reference proteome</keyword>
<protein>
    <submittedName>
        <fullName evidence="3">Sulfotransferase</fullName>
    </submittedName>
</protein>
<evidence type="ECO:0000256" key="2">
    <source>
        <dbReference type="SAM" id="MobiDB-lite"/>
    </source>
</evidence>
<evidence type="ECO:0000256" key="1">
    <source>
        <dbReference type="ARBA" id="ARBA00022679"/>
    </source>
</evidence>
<dbReference type="Proteomes" id="UP001499993">
    <property type="component" value="Unassembled WGS sequence"/>
</dbReference>
<dbReference type="Gene3D" id="3.40.50.300">
    <property type="entry name" value="P-loop containing nucleotide triphosphate hydrolases"/>
    <property type="match status" value="1"/>
</dbReference>
<evidence type="ECO:0000313" key="4">
    <source>
        <dbReference type="Proteomes" id="UP001499993"/>
    </source>
</evidence>
<dbReference type="SUPFAM" id="SSF52540">
    <property type="entry name" value="P-loop containing nucleoside triphosphate hydrolases"/>
    <property type="match status" value="1"/>
</dbReference>
<dbReference type="PANTHER" id="PTHR12788:SF10">
    <property type="entry name" value="PROTEIN-TYROSINE SULFOTRANSFERASE"/>
    <property type="match status" value="1"/>
</dbReference>
<feature type="region of interest" description="Disordered" evidence="2">
    <location>
        <begin position="23"/>
        <end position="56"/>
    </location>
</feature>
<dbReference type="Pfam" id="PF13469">
    <property type="entry name" value="Sulfotransfer_3"/>
    <property type="match status" value="1"/>
</dbReference>
<gene>
    <name evidence="3" type="ORF">GCM10023224_19490</name>
</gene>
<evidence type="ECO:0000313" key="3">
    <source>
        <dbReference type="EMBL" id="GAA4938343.1"/>
    </source>
</evidence>
<sequence>MSMDLPRKINSALSATLGVELRRARKKQAPAAAKPAPKPAAAKKPKEKVPFRPPENPELDRLLDRPVFVISPVRSGSTLLRLLLNAHSRLHAPHELHIRRLEVHFRTKLSERAMEACGLERGDIEHLLWDRVLHRELARSGKDFVVEKTPSNAFVWDRIAACWPDARFICLLRHPVSIAKSWHEADPVKRTYDEAAEDALRYMNAVQRAREGLSDTHTVRYEELTADPAGELGRICEYLGIDYEPAMLEYGDSVQGDFTKGLGDWKDKVRSGSVQRGRELPKASEVPEALRGITRKWGYLDESGGADESGTDEREGVAAS</sequence>
<dbReference type="EMBL" id="BAABIK010000008">
    <property type="protein sequence ID" value="GAA4938343.1"/>
    <property type="molecule type" value="Genomic_DNA"/>
</dbReference>
<comment type="caution">
    <text evidence="3">The sequence shown here is derived from an EMBL/GenBank/DDBJ whole genome shotgun (WGS) entry which is preliminary data.</text>
</comment>
<accession>A0ABP9GCT3</accession>
<feature type="region of interest" description="Disordered" evidence="2">
    <location>
        <begin position="300"/>
        <end position="320"/>
    </location>
</feature>
<dbReference type="RefSeq" id="WP_345556323.1">
    <property type="nucleotide sequence ID" value="NZ_BAABIK010000008.1"/>
</dbReference>
<feature type="compositionally biased region" description="Low complexity" evidence="2">
    <location>
        <begin position="29"/>
        <end position="40"/>
    </location>
</feature>
<organism evidence="3 4">
    <name type="scientific">Streptomonospora halophila</name>
    <dbReference type="NCBI Taxonomy" id="427369"/>
    <lineage>
        <taxon>Bacteria</taxon>
        <taxon>Bacillati</taxon>
        <taxon>Actinomycetota</taxon>
        <taxon>Actinomycetes</taxon>
        <taxon>Streptosporangiales</taxon>
        <taxon>Nocardiopsidaceae</taxon>
        <taxon>Streptomonospora</taxon>
    </lineage>
</organism>
<dbReference type="InterPro" id="IPR027417">
    <property type="entry name" value="P-loop_NTPase"/>
</dbReference>
<reference evidence="4" key="1">
    <citation type="journal article" date="2019" name="Int. J. Syst. Evol. Microbiol.">
        <title>The Global Catalogue of Microorganisms (GCM) 10K type strain sequencing project: providing services to taxonomists for standard genome sequencing and annotation.</title>
        <authorList>
            <consortium name="The Broad Institute Genomics Platform"/>
            <consortium name="The Broad Institute Genome Sequencing Center for Infectious Disease"/>
            <person name="Wu L."/>
            <person name="Ma J."/>
        </authorList>
    </citation>
    <scope>NUCLEOTIDE SEQUENCE [LARGE SCALE GENOMIC DNA]</scope>
    <source>
        <strain evidence="4">JCM 18123</strain>
    </source>
</reference>
<proteinExistence type="predicted"/>
<dbReference type="PANTHER" id="PTHR12788">
    <property type="entry name" value="PROTEIN-TYROSINE SULFOTRANSFERASE 2"/>
    <property type="match status" value="1"/>
</dbReference>
<dbReference type="InterPro" id="IPR026634">
    <property type="entry name" value="TPST-like"/>
</dbReference>
<name>A0ABP9GCT3_9ACTN</name>
<keyword evidence="1" id="KW-0808">Transferase</keyword>